<dbReference type="InterPro" id="IPR010998">
    <property type="entry name" value="Integrase_recombinase_N"/>
</dbReference>
<evidence type="ECO:0000256" key="2">
    <source>
        <dbReference type="ARBA" id="ARBA00023125"/>
    </source>
</evidence>
<keyword evidence="6" id="KW-1185">Reference proteome</keyword>
<dbReference type="Pfam" id="PF00589">
    <property type="entry name" value="Phage_integrase"/>
    <property type="match status" value="1"/>
</dbReference>
<dbReference type="RefSeq" id="WP_241514091.1">
    <property type="nucleotide sequence ID" value="NZ_JAFEJT020000038.1"/>
</dbReference>
<evidence type="ECO:0000259" key="4">
    <source>
        <dbReference type="PROSITE" id="PS51898"/>
    </source>
</evidence>
<sequence length="377" mass="42238">MATIQKYETAGGIRYRVRYWDPSHKQKSKTFRLKREADAFKRQVENQMAEGDYIDPEFKALPLSAIYPTYLAGKKGVVKASYYRDIESAWKNHVEPRWGDRAVGSIYRSEVQTWVSTLSAGDENNGVKAKSASVVIRAYDLLKQLLDMAVSDGLIRKTPCADIRLPKKVAKKRTYLTVEQLLSLADASGRFAPLMLTLGFCGLRTGEARGLTVEDIHIADLRISVERSVTRVHKEWVESLPKTWERRSVPVPDYVMRRIAEECEGKGKNDLVFTGDGGGYIGEYRRGAHGWYSRAIAQSGVPSLTIHDLRHTAASIAISSGANPKVVQRMLGHRTAAETMDRYADLFDHDLNTVAVSVDDRITSVMSHTCHSSDKTQ</sequence>
<dbReference type="PROSITE" id="PS51898">
    <property type="entry name" value="TYR_RECOMBINASE"/>
    <property type="match status" value="1"/>
</dbReference>
<evidence type="ECO:0000313" key="5">
    <source>
        <dbReference type="EMBL" id="MCH9276407.1"/>
    </source>
</evidence>
<dbReference type="InterPro" id="IPR013762">
    <property type="entry name" value="Integrase-like_cat_sf"/>
</dbReference>
<feature type="domain" description="Tyr recombinase" evidence="4">
    <location>
        <begin position="171"/>
        <end position="356"/>
    </location>
</feature>
<proteinExistence type="inferred from homology"/>
<dbReference type="InterPro" id="IPR011010">
    <property type="entry name" value="DNA_brk_join_enz"/>
</dbReference>
<organism evidence="5 6">
    <name type="scientific">Bifidobacterium amazonense</name>
    <dbReference type="NCBI Taxonomy" id="2809027"/>
    <lineage>
        <taxon>Bacteria</taxon>
        <taxon>Bacillati</taxon>
        <taxon>Actinomycetota</taxon>
        <taxon>Actinomycetes</taxon>
        <taxon>Bifidobacteriales</taxon>
        <taxon>Bifidobacteriaceae</taxon>
        <taxon>Bifidobacterium</taxon>
    </lineage>
</organism>
<name>A0ABS9VWE8_9BIFI</name>
<evidence type="ECO:0000256" key="3">
    <source>
        <dbReference type="ARBA" id="ARBA00023172"/>
    </source>
</evidence>
<dbReference type="PANTHER" id="PTHR30349">
    <property type="entry name" value="PHAGE INTEGRASE-RELATED"/>
    <property type="match status" value="1"/>
</dbReference>
<dbReference type="Gene3D" id="1.10.443.10">
    <property type="entry name" value="Intergrase catalytic core"/>
    <property type="match status" value="1"/>
</dbReference>
<comment type="caution">
    <text evidence="5">The sequence shown here is derived from an EMBL/GenBank/DDBJ whole genome shotgun (WGS) entry which is preliminary data.</text>
</comment>
<evidence type="ECO:0000256" key="1">
    <source>
        <dbReference type="ARBA" id="ARBA00008857"/>
    </source>
</evidence>
<dbReference type="CDD" id="cd01189">
    <property type="entry name" value="INT_ICEBs1_C_like"/>
    <property type="match status" value="1"/>
</dbReference>
<dbReference type="PANTHER" id="PTHR30349:SF64">
    <property type="entry name" value="PROPHAGE INTEGRASE INTD-RELATED"/>
    <property type="match status" value="1"/>
</dbReference>
<gene>
    <name evidence="5" type="ORF">JS533_009030</name>
</gene>
<dbReference type="Gene3D" id="1.10.150.130">
    <property type="match status" value="1"/>
</dbReference>
<accession>A0ABS9VWE8</accession>
<dbReference type="Proteomes" id="UP000710815">
    <property type="component" value="Unassembled WGS sequence"/>
</dbReference>
<reference evidence="5 6" key="1">
    <citation type="journal article" date="2021" name="Environ. Microbiol.">
        <title>Genetic insights into the dark matter of the mammalian gut microbiota through targeted genome reconstruction.</title>
        <authorList>
            <person name="Lugli G.A."/>
            <person name="Alessandri G."/>
            <person name="Milani C."/>
            <person name="Viappiani A."/>
            <person name="Fontana F."/>
            <person name="Tarracchini C."/>
            <person name="Mancabelli L."/>
            <person name="Argentini C."/>
            <person name="Ruiz L."/>
            <person name="Margolles A."/>
            <person name="van Sinderen D."/>
            <person name="Turroni F."/>
            <person name="Ventura M."/>
        </authorList>
    </citation>
    <scope>NUCLEOTIDE SEQUENCE [LARGE SCALE GENOMIC DNA]</scope>
    <source>
        <strain evidence="5 6">MA1</strain>
    </source>
</reference>
<keyword evidence="2" id="KW-0238">DNA-binding</keyword>
<protein>
    <submittedName>
        <fullName evidence="5">Site-specific integrase</fullName>
    </submittedName>
</protein>
<reference evidence="5 6" key="2">
    <citation type="journal article" date="2021" name="Syst. Appl. Microbiol.">
        <title>Phylogenetic classification of ten novel species belonging to the genus Bifidobacterium comprising B. phasiani sp. nov., B. pongonis sp. nov., B. saguinibicoloris sp. nov., B. colobi sp. nov., B. simiiventris sp. nov., B. santillanense sp. nov., B. miconis sp. nov., B. amazonense sp. nov., B. pluvialisilvae sp. nov., and B. miconisargentati sp. nov.</title>
        <authorList>
            <person name="Lugli G.A."/>
            <person name="Calvete-Torre I."/>
            <person name="Alessandri G."/>
            <person name="Milani C."/>
            <person name="Turroni F."/>
            <person name="Laiolo P."/>
            <person name="Ossiprandi M.C."/>
            <person name="Margolles A."/>
            <person name="Ruiz L."/>
            <person name="Ventura M."/>
        </authorList>
    </citation>
    <scope>NUCLEOTIDE SEQUENCE [LARGE SCALE GENOMIC DNA]</scope>
    <source>
        <strain evidence="5 6">MA1</strain>
    </source>
</reference>
<dbReference type="SUPFAM" id="SSF56349">
    <property type="entry name" value="DNA breaking-rejoining enzymes"/>
    <property type="match status" value="1"/>
</dbReference>
<dbReference type="InterPro" id="IPR050090">
    <property type="entry name" value="Tyrosine_recombinase_XerCD"/>
</dbReference>
<keyword evidence="3" id="KW-0233">DNA recombination</keyword>
<evidence type="ECO:0000313" key="6">
    <source>
        <dbReference type="Proteomes" id="UP000710815"/>
    </source>
</evidence>
<dbReference type="InterPro" id="IPR002104">
    <property type="entry name" value="Integrase_catalytic"/>
</dbReference>
<dbReference type="EMBL" id="JAFEJT020000038">
    <property type="protein sequence ID" value="MCH9276407.1"/>
    <property type="molecule type" value="Genomic_DNA"/>
</dbReference>
<comment type="similarity">
    <text evidence="1">Belongs to the 'phage' integrase family.</text>
</comment>